<name>A0ABS0LNT3_9LACT</name>
<dbReference type="RefSeq" id="WP_197105154.1">
    <property type="nucleotide sequence ID" value="NZ_JACCEL010000029.1"/>
</dbReference>
<reference evidence="1 2" key="1">
    <citation type="submission" date="2020-07" db="EMBL/GenBank/DDBJ databases">
        <title>Facklamia lactis sp. nov., isolated from raw milk.</title>
        <authorList>
            <person name="Doll E.V."/>
            <person name="Huptas C."/>
            <person name="Staib L."/>
            <person name="Wenning M."/>
            <person name="Scherer S."/>
        </authorList>
    </citation>
    <scope>NUCLEOTIDE SEQUENCE [LARGE SCALE GENOMIC DNA]</scope>
    <source>
        <strain evidence="1 2">DSM 104272</strain>
    </source>
</reference>
<evidence type="ECO:0008006" key="3">
    <source>
        <dbReference type="Google" id="ProtNLM"/>
    </source>
</evidence>
<dbReference type="Proteomes" id="UP000823401">
    <property type="component" value="Unassembled WGS sequence"/>
</dbReference>
<organism evidence="1 2">
    <name type="scientific">Ruoffia tabacinasalis</name>
    <dbReference type="NCBI Taxonomy" id="87458"/>
    <lineage>
        <taxon>Bacteria</taxon>
        <taxon>Bacillati</taxon>
        <taxon>Bacillota</taxon>
        <taxon>Bacilli</taxon>
        <taxon>Lactobacillales</taxon>
        <taxon>Aerococcaceae</taxon>
        <taxon>Ruoffia</taxon>
    </lineage>
</organism>
<keyword evidence="2" id="KW-1185">Reference proteome</keyword>
<proteinExistence type="predicted"/>
<comment type="caution">
    <text evidence="1">The sequence shown here is derived from an EMBL/GenBank/DDBJ whole genome shotgun (WGS) entry which is preliminary data.</text>
</comment>
<dbReference type="EMBL" id="JACCEL010000029">
    <property type="protein sequence ID" value="MBG9979121.1"/>
    <property type="molecule type" value="Genomic_DNA"/>
</dbReference>
<sequence>MYHRVFADYDMVQSEQIWNFADFQTVEGLMRVNGKKRCIHTLTPTKTRRL</sequence>
<evidence type="ECO:0000313" key="1">
    <source>
        <dbReference type="EMBL" id="MBG9979121.1"/>
    </source>
</evidence>
<gene>
    <name evidence="1" type="ORF">HYQ42_10035</name>
</gene>
<evidence type="ECO:0000313" key="2">
    <source>
        <dbReference type="Proteomes" id="UP000823401"/>
    </source>
</evidence>
<accession>A0ABS0LNT3</accession>
<protein>
    <recommendedName>
        <fullName evidence="3">Beta-glucuronidase</fullName>
    </recommendedName>
</protein>